<proteinExistence type="inferred from homology"/>
<dbReference type="SMART" id="SM00829">
    <property type="entry name" value="PKS_ER"/>
    <property type="match status" value="1"/>
</dbReference>
<comment type="similarity">
    <text evidence="1">Belongs to the zinc-containing alcohol dehydrogenase family.</text>
</comment>
<evidence type="ECO:0000313" key="6">
    <source>
        <dbReference type="Proteomes" id="UP000240883"/>
    </source>
</evidence>
<gene>
    <name evidence="5" type="ORF">BS50DRAFT_682526</name>
</gene>
<dbReference type="EMBL" id="KZ678175">
    <property type="protein sequence ID" value="PSN58957.1"/>
    <property type="molecule type" value="Genomic_DNA"/>
</dbReference>
<sequence>MKALVTNNNIISRVVNLSLGSSFGSRSVQWKETPIPDISDNEILVKVRAVALNPTDFKHIDVISPPGSIVGCDYAGQVFGVGKKASKTWKIGDRVAGAVHGGLYPDRGAFAEYLKTDGDLAWKVPDDMDDASATTYGVSAVTAMQALNLRLGLPWLGERTEQPVDKAPTIFVYAASTSVGLFTIQLAKAVGCTVIGTASPHSFDLVRGYGADAVFDYRDSDVAEQVSRKYPNITKAVDCISAGKSAEVCDRIIGRKGGKVIVLLPTTKPKVQGVEHEMILAYTLMGHAFEWLPPVGPKIPEVPSDRKALARFYADLPKHVKTLKAVPVILNAEGVDGILDGLDKLRNGKVSGGKVVVKLA</sequence>
<organism evidence="5 6">
    <name type="scientific">Corynespora cassiicola Philippines</name>
    <dbReference type="NCBI Taxonomy" id="1448308"/>
    <lineage>
        <taxon>Eukaryota</taxon>
        <taxon>Fungi</taxon>
        <taxon>Dikarya</taxon>
        <taxon>Ascomycota</taxon>
        <taxon>Pezizomycotina</taxon>
        <taxon>Dothideomycetes</taxon>
        <taxon>Pleosporomycetidae</taxon>
        <taxon>Pleosporales</taxon>
        <taxon>Corynesporascaceae</taxon>
        <taxon>Corynespora</taxon>
    </lineage>
</organism>
<evidence type="ECO:0000256" key="3">
    <source>
        <dbReference type="ARBA" id="ARBA00023002"/>
    </source>
</evidence>
<dbReference type="Pfam" id="PF08240">
    <property type="entry name" value="ADH_N"/>
    <property type="match status" value="1"/>
</dbReference>
<dbReference type="InterPro" id="IPR011032">
    <property type="entry name" value="GroES-like_sf"/>
</dbReference>
<dbReference type="PANTHER" id="PTHR45348">
    <property type="entry name" value="HYPOTHETICAL OXIDOREDUCTASE (EUROFUNG)"/>
    <property type="match status" value="1"/>
</dbReference>
<keyword evidence="3" id="KW-0560">Oxidoreductase</keyword>
<dbReference type="InterPro" id="IPR020843">
    <property type="entry name" value="ER"/>
</dbReference>
<dbReference type="InterPro" id="IPR036291">
    <property type="entry name" value="NAD(P)-bd_dom_sf"/>
</dbReference>
<comment type="subunit">
    <text evidence="2">Monomer.</text>
</comment>
<dbReference type="AlphaFoldDB" id="A0A2T2N0K4"/>
<protein>
    <submittedName>
        <fullName evidence="5">TOXD protein</fullName>
    </submittedName>
</protein>
<dbReference type="SUPFAM" id="SSF50129">
    <property type="entry name" value="GroES-like"/>
    <property type="match status" value="1"/>
</dbReference>
<feature type="domain" description="Enoyl reductase (ER)" evidence="4">
    <location>
        <begin position="24"/>
        <end position="357"/>
    </location>
</feature>
<evidence type="ECO:0000256" key="2">
    <source>
        <dbReference type="ARBA" id="ARBA00011245"/>
    </source>
</evidence>
<dbReference type="GO" id="GO:0016651">
    <property type="term" value="F:oxidoreductase activity, acting on NAD(P)H"/>
    <property type="evidence" value="ECO:0007669"/>
    <property type="project" value="InterPro"/>
</dbReference>
<dbReference type="STRING" id="1448308.A0A2T2N0K4"/>
<dbReference type="Gene3D" id="3.40.50.720">
    <property type="entry name" value="NAD(P)-binding Rossmann-like Domain"/>
    <property type="match status" value="1"/>
</dbReference>
<dbReference type="Pfam" id="PF00107">
    <property type="entry name" value="ADH_zinc_N"/>
    <property type="match status" value="1"/>
</dbReference>
<dbReference type="InterPro" id="IPR047122">
    <property type="entry name" value="Trans-enoyl_RdTase-like"/>
</dbReference>
<accession>A0A2T2N0K4</accession>
<dbReference type="InterPro" id="IPR013154">
    <property type="entry name" value="ADH-like_N"/>
</dbReference>
<evidence type="ECO:0000313" key="5">
    <source>
        <dbReference type="EMBL" id="PSN58957.1"/>
    </source>
</evidence>
<reference evidence="5 6" key="1">
    <citation type="journal article" date="2018" name="Front. Microbiol.">
        <title>Genome-Wide Analysis of Corynespora cassiicola Leaf Fall Disease Putative Effectors.</title>
        <authorList>
            <person name="Lopez D."/>
            <person name="Ribeiro S."/>
            <person name="Label P."/>
            <person name="Fumanal B."/>
            <person name="Venisse J.S."/>
            <person name="Kohler A."/>
            <person name="de Oliveira R.R."/>
            <person name="Labutti K."/>
            <person name="Lipzen A."/>
            <person name="Lail K."/>
            <person name="Bauer D."/>
            <person name="Ohm R.A."/>
            <person name="Barry K.W."/>
            <person name="Spatafora J."/>
            <person name="Grigoriev I.V."/>
            <person name="Martin F.M."/>
            <person name="Pujade-Renaud V."/>
        </authorList>
    </citation>
    <scope>NUCLEOTIDE SEQUENCE [LARGE SCALE GENOMIC DNA]</scope>
    <source>
        <strain evidence="5 6">Philippines</strain>
    </source>
</reference>
<dbReference type="InterPro" id="IPR013149">
    <property type="entry name" value="ADH-like_C"/>
</dbReference>
<dbReference type="PANTHER" id="PTHR45348:SF7">
    <property type="entry name" value="ZINC BINDING OXIDOREDUCTASE, PUTATIVE-RELATED"/>
    <property type="match status" value="1"/>
</dbReference>
<dbReference type="OrthoDB" id="48317at2759"/>
<dbReference type="Proteomes" id="UP000240883">
    <property type="component" value="Unassembled WGS sequence"/>
</dbReference>
<evidence type="ECO:0000256" key="1">
    <source>
        <dbReference type="ARBA" id="ARBA00008072"/>
    </source>
</evidence>
<name>A0A2T2N0K4_CORCC</name>
<dbReference type="Gene3D" id="3.90.180.10">
    <property type="entry name" value="Medium-chain alcohol dehydrogenases, catalytic domain"/>
    <property type="match status" value="1"/>
</dbReference>
<evidence type="ECO:0000259" key="4">
    <source>
        <dbReference type="SMART" id="SM00829"/>
    </source>
</evidence>
<keyword evidence="6" id="KW-1185">Reference proteome</keyword>
<dbReference type="SUPFAM" id="SSF51735">
    <property type="entry name" value="NAD(P)-binding Rossmann-fold domains"/>
    <property type="match status" value="1"/>
</dbReference>
<dbReference type="CDD" id="cd08249">
    <property type="entry name" value="enoyl_reductase_like"/>
    <property type="match status" value="1"/>
</dbReference>